<sequence>MTVNTAVAASDAIAGINNAILKRILDHIMSKFLRSLTLSAEVLEAWYGLFKIGDSAYFATLQNLTT</sequence>
<dbReference type="AlphaFoldDB" id="A0AA96WNI8"/>
<reference evidence="1" key="1">
    <citation type="submission" date="2020-05" db="EMBL/GenBank/DDBJ databases">
        <authorList>
            <person name="Zhu T."/>
            <person name="Keshari N."/>
            <person name="Lu X."/>
        </authorList>
    </citation>
    <scope>NUCLEOTIDE SEQUENCE</scope>
    <source>
        <strain evidence="1">NK1-12</strain>
    </source>
</reference>
<dbReference type="RefSeq" id="WP_316432011.1">
    <property type="nucleotide sequence ID" value="NZ_CP053586.1"/>
</dbReference>
<accession>A0AA96WNI8</accession>
<evidence type="ECO:0000313" key="1">
    <source>
        <dbReference type="EMBL" id="WNZ25836.1"/>
    </source>
</evidence>
<name>A0AA96WNI8_9CYAN</name>
<proteinExistence type="predicted"/>
<organism evidence="1">
    <name type="scientific">Leptolyngbya sp. NK1-12</name>
    <dbReference type="NCBI Taxonomy" id="2547451"/>
    <lineage>
        <taxon>Bacteria</taxon>
        <taxon>Bacillati</taxon>
        <taxon>Cyanobacteriota</taxon>
        <taxon>Cyanophyceae</taxon>
        <taxon>Leptolyngbyales</taxon>
        <taxon>Leptolyngbyaceae</taxon>
        <taxon>Leptolyngbya group</taxon>
        <taxon>Leptolyngbya</taxon>
    </lineage>
</organism>
<gene>
    <name evidence="1" type="ORF">HJG54_25365</name>
</gene>
<protein>
    <submittedName>
        <fullName evidence="1">Uncharacterized protein</fullName>
    </submittedName>
</protein>
<dbReference type="EMBL" id="CP053586">
    <property type="protein sequence ID" value="WNZ25836.1"/>
    <property type="molecule type" value="Genomic_DNA"/>
</dbReference>